<evidence type="ECO:0000256" key="1">
    <source>
        <dbReference type="SAM" id="MobiDB-lite"/>
    </source>
</evidence>
<dbReference type="AlphaFoldDB" id="A0AAE1I0J9"/>
<evidence type="ECO:0000313" key="3">
    <source>
        <dbReference type="Proteomes" id="UP001219518"/>
    </source>
</evidence>
<reference evidence="2" key="1">
    <citation type="submission" date="2021-07" db="EMBL/GenBank/DDBJ databases">
        <authorList>
            <person name="Catto M.A."/>
            <person name="Jacobson A."/>
            <person name="Kennedy G."/>
            <person name="Labadie P."/>
            <person name="Hunt B.G."/>
            <person name="Srinivasan R."/>
        </authorList>
    </citation>
    <scope>NUCLEOTIDE SEQUENCE</scope>
    <source>
        <strain evidence="2">PL_HMW_Pooled</strain>
        <tissue evidence="2">Head</tissue>
    </source>
</reference>
<feature type="compositionally biased region" description="Low complexity" evidence="1">
    <location>
        <begin position="480"/>
        <end position="494"/>
    </location>
</feature>
<feature type="region of interest" description="Disordered" evidence="1">
    <location>
        <begin position="474"/>
        <end position="501"/>
    </location>
</feature>
<accession>A0AAE1I0J9</accession>
<dbReference type="EMBL" id="JAHWGI010001412">
    <property type="protein sequence ID" value="KAK3930656.1"/>
    <property type="molecule type" value="Genomic_DNA"/>
</dbReference>
<keyword evidence="3" id="KW-1185">Reference proteome</keyword>
<feature type="compositionally biased region" description="Low complexity" evidence="1">
    <location>
        <begin position="416"/>
        <end position="439"/>
    </location>
</feature>
<organism evidence="2 3">
    <name type="scientific">Frankliniella fusca</name>
    <dbReference type="NCBI Taxonomy" id="407009"/>
    <lineage>
        <taxon>Eukaryota</taxon>
        <taxon>Metazoa</taxon>
        <taxon>Ecdysozoa</taxon>
        <taxon>Arthropoda</taxon>
        <taxon>Hexapoda</taxon>
        <taxon>Insecta</taxon>
        <taxon>Pterygota</taxon>
        <taxon>Neoptera</taxon>
        <taxon>Paraneoptera</taxon>
        <taxon>Thysanoptera</taxon>
        <taxon>Terebrantia</taxon>
        <taxon>Thripoidea</taxon>
        <taxon>Thripidae</taxon>
        <taxon>Frankliniella</taxon>
    </lineage>
</organism>
<reference evidence="2" key="2">
    <citation type="journal article" date="2023" name="BMC Genomics">
        <title>Pest status, molecular evolution, and epigenetic factors derived from the genome assembly of Frankliniella fusca, a thysanopteran phytovirus vector.</title>
        <authorList>
            <person name="Catto M.A."/>
            <person name="Labadie P.E."/>
            <person name="Jacobson A.L."/>
            <person name="Kennedy G.G."/>
            <person name="Srinivasan R."/>
            <person name="Hunt B.G."/>
        </authorList>
    </citation>
    <scope>NUCLEOTIDE SEQUENCE</scope>
    <source>
        <strain evidence="2">PL_HMW_Pooled</strain>
    </source>
</reference>
<proteinExistence type="predicted"/>
<gene>
    <name evidence="2" type="ORF">KUF71_024012</name>
</gene>
<dbReference type="Gene3D" id="1.10.1410.40">
    <property type="match status" value="1"/>
</dbReference>
<feature type="compositionally biased region" description="Polar residues" evidence="1">
    <location>
        <begin position="73"/>
        <end position="89"/>
    </location>
</feature>
<sequence>MPLANASLLPGPPGFVKLRRVQHVTSDDRMSTIAEDDDDMVDGLRVWMSGPRAAAAGRRTPRTPSPSPGRSTDSVISSDESLSWPSDGSLSRYEHEKRVPLEEFRARTLGYLRSAPDPRDLPRDCFQAVQTLRTAPVDPDLDDDEEAPPPRELHSEWYLMAHPFVVRFAHAFHQSLAAALGVPDESAQQAVLRVNNGPAGVVWERVAGAGSGAGGRALQLQHEAVAALALADWPAAAREWVWALACPAGERLLELSMSAPQAHAYLSLVAVLRAVPGINEALVRAFFMRHSESTPADVQISEERRLKHPCRPQSAASSLGWAPGRSLRKALAQLYIALRQQQLPDYFVTERNLLRELPHKQIVRAQERLFRIQEQLLYRVLQTCRRLVYVHGDDFYPRLQYDKLVALLADPDADDGSAYSGSSLTTPSHSLSSSASNSRRTSRNESFHHPQAQGQGQAALTVMDMNWANANRTRLHGLTSAPNSRRASPSPAGRSRSHDRLDSVDQKWIDELRRWDAEERRLAEAAATEASPKLAKHFTIKLGTSSPEARYRTQGLLKLFCDQFIEMGKTSIKFEDYSQAYVYLRHSLHLMAILEQDYFCKEDARGFLSRIKQAERGLTKSTIMSENVRTKPVVYGSTSALNLSSYNQQRQPKMMFGSTSVL</sequence>
<dbReference type="GO" id="GO:0016874">
    <property type="term" value="F:ligase activity"/>
    <property type="evidence" value="ECO:0007669"/>
    <property type="project" value="UniProtKB-KW"/>
</dbReference>
<evidence type="ECO:0000313" key="2">
    <source>
        <dbReference type="EMBL" id="KAK3930656.1"/>
    </source>
</evidence>
<comment type="caution">
    <text evidence="2">The sequence shown here is derived from an EMBL/GenBank/DDBJ whole genome shotgun (WGS) entry which is preliminary data.</text>
</comment>
<protein>
    <submittedName>
        <fullName evidence="2">Valine--tRNA ligase</fullName>
    </submittedName>
</protein>
<feature type="region of interest" description="Disordered" evidence="1">
    <location>
        <begin position="52"/>
        <end position="92"/>
    </location>
</feature>
<feature type="region of interest" description="Disordered" evidence="1">
    <location>
        <begin position="416"/>
        <end position="456"/>
    </location>
</feature>
<dbReference type="Proteomes" id="UP001219518">
    <property type="component" value="Unassembled WGS sequence"/>
</dbReference>
<keyword evidence="2" id="KW-0436">Ligase</keyword>
<name>A0AAE1I0J9_9NEOP</name>